<feature type="region of interest" description="Disordered" evidence="1">
    <location>
        <begin position="75"/>
        <end position="109"/>
    </location>
</feature>
<feature type="compositionally biased region" description="Basic and acidic residues" evidence="1">
    <location>
        <begin position="75"/>
        <end position="87"/>
    </location>
</feature>
<dbReference type="EMBL" id="LAZR01001360">
    <property type="protein sequence ID" value="KKN45894.1"/>
    <property type="molecule type" value="Genomic_DNA"/>
</dbReference>
<dbReference type="AlphaFoldDB" id="A0A0F9QU02"/>
<gene>
    <name evidence="2" type="ORF">LCGC14_0678410</name>
</gene>
<sequence length="109" mass="11541">MTPTISFHGIELIALGPIAHFARDENNGGDFWTRDITLRDGDGEFTVALFSSTSAEQLEFAGGPRVISCSCGYRGADEAHTPPDSDGKLAAASDRLASRLEQGEPDDAA</sequence>
<organism evidence="2">
    <name type="scientific">marine sediment metagenome</name>
    <dbReference type="NCBI Taxonomy" id="412755"/>
    <lineage>
        <taxon>unclassified sequences</taxon>
        <taxon>metagenomes</taxon>
        <taxon>ecological metagenomes</taxon>
    </lineage>
</organism>
<accession>A0A0F9QU02</accession>
<comment type="caution">
    <text evidence="2">The sequence shown here is derived from an EMBL/GenBank/DDBJ whole genome shotgun (WGS) entry which is preliminary data.</text>
</comment>
<reference evidence="2" key="1">
    <citation type="journal article" date="2015" name="Nature">
        <title>Complex archaea that bridge the gap between prokaryotes and eukaryotes.</title>
        <authorList>
            <person name="Spang A."/>
            <person name="Saw J.H."/>
            <person name="Jorgensen S.L."/>
            <person name="Zaremba-Niedzwiedzka K."/>
            <person name="Martijn J."/>
            <person name="Lind A.E."/>
            <person name="van Eijk R."/>
            <person name="Schleper C."/>
            <person name="Guy L."/>
            <person name="Ettema T.J."/>
        </authorList>
    </citation>
    <scope>NUCLEOTIDE SEQUENCE</scope>
</reference>
<evidence type="ECO:0000313" key="2">
    <source>
        <dbReference type="EMBL" id="KKN45894.1"/>
    </source>
</evidence>
<protein>
    <submittedName>
        <fullName evidence="2">Uncharacterized protein</fullName>
    </submittedName>
</protein>
<name>A0A0F9QU02_9ZZZZ</name>
<evidence type="ECO:0000256" key="1">
    <source>
        <dbReference type="SAM" id="MobiDB-lite"/>
    </source>
</evidence>
<proteinExistence type="predicted"/>